<evidence type="ECO:0000259" key="7">
    <source>
        <dbReference type="Pfam" id="PF17682"/>
    </source>
</evidence>
<dbReference type="EMBL" id="JAPZBU010000006">
    <property type="protein sequence ID" value="KAJ5398191.1"/>
    <property type="molecule type" value="Genomic_DNA"/>
</dbReference>
<feature type="region of interest" description="Disordered" evidence="5">
    <location>
        <begin position="355"/>
        <end position="376"/>
    </location>
</feature>
<dbReference type="GO" id="GO:0000127">
    <property type="term" value="C:transcription factor TFIIIC complex"/>
    <property type="evidence" value="ECO:0007669"/>
    <property type="project" value="InterPro"/>
</dbReference>
<reference evidence="8" key="1">
    <citation type="submission" date="2022-12" db="EMBL/GenBank/DDBJ databases">
        <authorList>
            <person name="Petersen C."/>
        </authorList>
    </citation>
    <scope>NUCLEOTIDE SEQUENCE</scope>
    <source>
        <strain evidence="8">IBT 29677</strain>
    </source>
</reference>
<keyword evidence="9" id="KW-1185">Reference proteome</keyword>
<evidence type="ECO:0000256" key="3">
    <source>
        <dbReference type="ARBA" id="ARBA00023163"/>
    </source>
</evidence>
<dbReference type="GO" id="GO:0006384">
    <property type="term" value="P:transcription initiation at RNA polymerase III promoter"/>
    <property type="evidence" value="ECO:0007669"/>
    <property type="project" value="InterPro"/>
</dbReference>
<evidence type="ECO:0000256" key="5">
    <source>
        <dbReference type="SAM" id="MobiDB-lite"/>
    </source>
</evidence>
<comment type="subcellular location">
    <subcellularLocation>
        <location evidence="1">Nucleus</location>
    </subcellularLocation>
</comment>
<sequence length="588" mass="66575">MDGRRDSRTAPFYAIPPRRLVSVEHPAVVQNLDKAVDTLQGNAGIDKILNPPLKAADAPAQLFLRPDDPLSRPLKSTSTASNNVLLKVTVPKRTGRKRKRGSNEPFQDAPVETISESVPRSTAKDLMRSLRDNESKYQIKPVGKVERTHVFRGMPDFVYSTVNSSFTNKFRDTILPYDLAKLKQFDIDMGKGALENTDIIPPPSFSHGDVPFTYYYRQNPTVKHAVGQSGDITTINTQQPSKIRTFLVRYDIPIVPSKPQESLTPIAKLDPSLRKTVEAIKLLFEERPAWTRRALRNRLATDEHRTNLRWAVPYVGYIFRSGPWRDAIMKLGVDPRTSPEFRHYQTFMFRLLPREPDTARDGGRRHNISRTDLDEDPNSHIFTGNLPLPLDGKIWMVRDIEDPLIKSVLYKEDEGSSATTDGVPFLRETCDIISDGWFGNGALGKAKTIMRAKISSLIEGRMPEEGEFERILEFPDHAETEADLVNFMFDSATSTKRDDMLATEVRAAIKGAPVWRERLEKEKLDGRKKKGKGKEVEVQRDEEQSEGEEEEMERVEMLEEEVAAAIAARDEAEGEDDEAEAEEEDEAI</sequence>
<feature type="compositionally biased region" description="Acidic residues" evidence="5">
    <location>
        <begin position="572"/>
        <end position="588"/>
    </location>
</feature>
<evidence type="ECO:0000259" key="6">
    <source>
        <dbReference type="Pfam" id="PF09734"/>
    </source>
</evidence>
<accession>A0A9X0BAU7</accession>
<dbReference type="AlphaFoldDB" id="A0A9X0BAU7"/>
<dbReference type="GO" id="GO:0001002">
    <property type="term" value="F:RNA polymerase III type 1 promoter sequence-specific DNA binding"/>
    <property type="evidence" value="ECO:0007669"/>
    <property type="project" value="TreeGrafter"/>
</dbReference>
<feature type="domain" description="Transcription factor IIIC subunit Tfc1/Sfc1 triple barrel" evidence="7">
    <location>
        <begin position="21"/>
        <end position="160"/>
    </location>
</feature>
<dbReference type="GO" id="GO:0001003">
    <property type="term" value="F:RNA polymerase III type 2 promoter sequence-specific DNA binding"/>
    <property type="evidence" value="ECO:0007669"/>
    <property type="project" value="TreeGrafter"/>
</dbReference>
<dbReference type="PANTHER" id="PTHR13230:SF5">
    <property type="entry name" value="GENERAL TRANSCRIPTION FACTOR 3C POLYPEPTIDE 5"/>
    <property type="match status" value="1"/>
</dbReference>
<dbReference type="Pfam" id="PF09734">
    <property type="entry name" value="Tau95"/>
    <property type="match status" value="1"/>
</dbReference>
<feature type="region of interest" description="Disordered" evidence="5">
    <location>
        <begin position="525"/>
        <end position="588"/>
    </location>
</feature>
<evidence type="ECO:0008006" key="10">
    <source>
        <dbReference type="Google" id="ProtNLM"/>
    </source>
</evidence>
<dbReference type="Gene3D" id="3.30.200.160">
    <property type="entry name" value="TFIIIC, subcomplex tauA, subunit Sfc1, barrel domain"/>
    <property type="match status" value="1"/>
</dbReference>
<protein>
    <recommendedName>
        <fullName evidence="10">Transcription factor IIIC subunit 5 HTH domain-containing protein</fullName>
    </recommendedName>
</protein>
<evidence type="ECO:0000256" key="4">
    <source>
        <dbReference type="ARBA" id="ARBA00023242"/>
    </source>
</evidence>
<dbReference type="InterPro" id="IPR041499">
    <property type="entry name" value="Tfc1/Sfc1_N"/>
</dbReference>
<gene>
    <name evidence="8" type="ORF">N7509_006304</name>
</gene>
<dbReference type="InterPro" id="IPR042536">
    <property type="entry name" value="TFIIIC_tauA_Sfc1"/>
</dbReference>
<organism evidence="8 9">
    <name type="scientific">Penicillium cosmopolitanum</name>
    <dbReference type="NCBI Taxonomy" id="1131564"/>
    <lineage>
        <taxon>Eukaryota</taxon>
        <taxon>Fungi</taxon>
        <taxon>Dikarya</taxon>
        <taxon>Ascomycota</taxon>
        <taxon>Pezizomycotina</taxon>
        <taxon>Eurotiomycetes</taxon>
        <taxon>Eurotiomycetidae</taxon>
        <taxon>Eurotiales</taxon>
        <taxon>Aspergillaceae</taxon>
        <taxon>Penicillium</taxon>
    </lineage>
</organism>
<dbReference type="OrthoDB" id="5598268at2759"/>
<evidence type="ECO:0000256" key="1">
    <source>
        <dbReference type="ARBA" id="ARBA00004123"/>
    </source>
</evidence>
<keyword evidence="4" id="KW-0539">Nucleus</keyword>
<dbReference type="RefSeq" id="XP_056490243.1">
    <property type="nucleotide sequence ID" value="XM_056630941.1"/>
</dbReference>
<feature type="compositionally biased region" description="Acidic residues" evidence="5">
    <location>
        <begin position="543"/>
        <end position="562"/>
    </location>
</feature>
<proteinExistence type="predicted"/>
<feature type="region of interest" description="Disordered" evidence="5">
    <location>
        <begin position="90"/>
        <end position="109"/>
    </location>
</feature>
<feature type="domain" description="Transcription factor IIIC subunit 5 HTH" evidence="6">
    <location>
        <begin position="199"/>
        <end position="350"/>
    </location>
</feature>
<dbReference type="InterPro" id="IPR040454">
    <property type="entry name" value="TF_IIIC_Tfc1/Sfc1"/>
</dbReference>
<dbReference type="GeneID" id="81369921"/>
<keyword evidence="2" id="KW-0238">DNA-binding</keyword>
<dbReference type="Pfam" id="PF17682">
    <property type="entry name" value="Tau95_N"/>
    <property type="match status" value="1"/>
</dbReference>
<reference evidence="8" key="2">
    <citation type="journal article" date="2023" name="IMA Fungus">
        <title>Comparative genomic study of the Penicillium genus elucidates a diverse pangenome and 15 lateral gene transfer events.</title>
        <authorList>
            <person name="Petersen C."/>
            <person name="Sorensen T."/>
            <person name="Nielsen M.R."/>
            <person name="Sondergaard T.E."/>
            <person name="Sorensen J.L."/>
            <person name="Fitzpatrick D.A."/>
            <person name="Frisvad J.C."/>
            <person name="Nielsen K.L."/>
        </authorList>
    </citation>
    <scope>NUCLEOTIDE SEQUENCE</scope>
    <source>
        <strain evidence="8">IBT 29677</strain>
    </source>
</reference>
<comment type="caution">
    <text evidence="8">The sequence shown here is derived from an EMBL/GenBank/DDBJ whole genome shotgun (WGS) entry which is preliminary data.</text>
</comment>
<name>A0A9X0BAU7_9EURO</name>
<evidence type="ECO:0000313" key="8">
    <source>
        <dbReference type="EMBL" id="KAJ5398191.1"/>
    </source>
</evidence>
<feature type="compositionally biased region" description="Basic and acidic residues" evidence="5">
    <location>
        <begin position="355"/>
        <end position="372"/>
    </location>
</feature>
<dbReference type="PANTHER" id="PTHR13230">
    <property type="entry name" value="GENERAL TRANSCRIPTION FACTOR IIIC, POLYPEPTIDE 5"/>
    <property type="match status" value="1"/>
</dbReference>
<dbReference type="InterPro" id="IPR019136">
    <property type="entry name" value="TF_IIIC_su-5_HTH"/>
</dbReference>
<feature type="compositionally biased region" description="Basic and acidic residues" evidence="5">
    <location>
        <begin position="533"/>
        <end position="542"/>
    </location>
</feature>
<evidence type="ECO:0000256" key="2">
    <source>
        <dbReference type="ARBA" id="ARBA00023125"/>
    </source>
</evidence>
<dbReference type="GO" id="GO:0005634">
    <property type="term" value="C:nucleus"/>
    <property type="evidence" value="ECO:0007669"/>
    <property type="project" value="UniProtKB-SubCell"/>
</dbReference>
<dbReference type="Proteomes" id="UP001147747">
    <property type="component" value="Unassembled WGS sequence"/>
</dbReference>
<keyword evidence="3" id="KW-0804">Transcription</keyword>
<evidence type="ECO:0000313" key="9">
    <source>
        <dbReference type="Proteomes" id="UP001147747"/>
    </source>
</evidence>